<comment type="subunit">
    <text evidence="6">Monomer. Associates with the 50S ribosomal subunit.</text>
</comment>
<dbReference type="Pfam" id="PF13167">
    <property type="entry name" value="GTP-bdg_N"/>
    <property type="match status" value="1"/>
</dbReference>
<evidence type="ECO:0000256" key="7">
    <source>
        <dbReference type="PIRSR" id="PIRSR006809-1"/>
    </source>
</evidence>
<dbReference type="InterPro" id="IPR006073">
    <property type="entry name" value="GTP-bd"/>
</dbReference>
<feature type="domain" description="Hflx-type G" evidence="11">
    <location>
        <begin position="238"/>
        <end position="435"/>
    </location>
</feature>
<dbReference type="InterPro" id="IPR005225">
    <property type="entry name" value="Small_GTP-bd"/>
</dbReference>
<dbReference type="CDD" id="cd01878">
    <property type="entry name" value="HflX"/>
    <property type="match status" value="1"/>
</dbReference>
<name>A0A558BUV4_9BACT</name>
<dbReference type="AlphaFoldDB" id="A0A558BUV4"/>
<organism evidence="12 13">
    <name type="scientific">Hymenobacter setariae</name>
    <dbReference type="NCBI Taxonomy" id="2594794"/>
    <lineage>
        <taxon>Bacteria</taxon>
        <taxon>Pseudomonadati</taxon>
        <taxon>Bacteroidota</taxon>
        <taxon>Cytophagia</taxon>
        <taxon>Cytophagales</taxon>
        <taxon>Hymenobacteraceae</taxon>
        <taxon>Hymenobacter</taxon>
    </lineage>
</organism>
<comment type="function">
    <text evidence="6">GTPase that associates with the 50S ribosomal subunit and may have a role during protein synthesis or ribosome biogenesis.</text>
</comment>
<dbReference type="InterPro" id="IPR030394">
    <property type="entry name" value="G_HFLX_dom"/>
</dbReference>
<protein>
    <recommendedName>
        <fullName evidence="6">GTPase HflX</fullName>
    </recommendedName>
    <alternativeName>
        <fullName evidence="6">GTP-binding protein HflX</fullName>
    </alternativeName>
</protein>
<comment type="similarity">
    <text evidence="6">Belongs to the TRAFAC class OBG-HflX-like GTPase superfamily. HflX GTPase family.</text>
</comment>
<dbReference type="EMBL" id="VMRJ01000003">
    <property type="protein sequence ID" value="TVT40243.1"/>
    <property type="molecule type" value="Genomic_DNA"/>
</dbReference>
<dbReference type="Pfam" id="PF16360">
    <property type="entry name" value="GTP-bdg_M"/>
    <property type="match status" value="1"/>
</dbReference>
<evidence type="ECO:0000313" key="13">
    <source>
        <dbReference type="Proteomes" id="UP000317624"/>
    </source>
</evidence>
<gene>
    <name evidence="6 12" type="primary">hflX</name>
    <name evidence="12" type="ORF">FNT36_12205</name>
</gene>
<evidence type="ECO:0000256" key="9">
    <source>
        <dbReference type="SAM" id="Coils"/>
    </source>
</evidence>
<sequence length="454" mass="51295">MSNSNSPGGNRSGTRHWGATDATPARRDAKTPKHLLKIKTHATAKERETAVLVSVPPRRQNDAQTTEYLDELAFLIETAGAEATKRFVQKLEKPDIRTYVGEGKLAEIKAYVQHENSSMVVFDDDLSPSQLRNLEAELKVKIVDRSLLILDIFALRAKSATSRTQVELAQYQYLLPRLTGLWTHLDKQRGGVGMKGPGETEIETDRRIVRDRIAFLKEKLEDLDKQAVTQRKTRSNTIRVALVGYTNVGKSTIMNLLGKAEVFAENKLFATVDATTRKVVLDNHVPFLLSDTVGFIRKLPTKLIESFKSTLDEIREADLLIHVVDISHPAFEEHIEVVNETLREIGASDKPSLLVFNKIDQYKPDADPMPNFGDDDPDQEFPTDFEEAAPRPPLEQLQETYMARLHDPVVFISAQQKDNIEALRELLGRKVAELYQVRYPYSNQQYGQYDAVAE</sequence>
<evidence type="ECO:0000256" key="8">
    <source>
        <dbReference type="PIRSR" id="PIRSR006809-2"/>
    </source>
</evidence>
<dbReference type="InterPro" id="IPR025121">
    <property type="entry name" value="GTPase_HflX_N"/>
</dbReference>
<feature type="coiled-coil region" evidence="9">
    <location>
        <begin position="206"/>
        <end position="233"/>
    </location>
</feature>
<dbReference type="Gene3D" id="6.10.250.2860">
    <property type="match status" value="1"/>
</dbReference>
<feature type="binding site" evidence="7">
    <location>
        <begin position="269"/>
        <end position="273"/>
    </location>
    <ligand>
        <name>GTP</name>
        <dbReference type="ChEBI" id="CHEBI:37565"/>
    </ligand>
</feature>
<dbReference type="GO" id="GO:0043022">
    <property type="term" value="F:ribosome binding"/>
    <property type="evidence" value="ECO:0007669"/>
    <property type="project" value="TreeGrafter"/>
</dbReference>
<evidence type="ECO:0000256" key="4">
    <source>
        <dbReference type="ARBA" id="ARBA00022842"/>
    </source>
</evidence>
<dbReference type="Gene3D" id="3.40.50.300">
    <property type="entry name" value="P-loop containing nucleotide triphosphate hydrolases"/>
    <property type="match status" value="1"/>
</dbReference>
<dbReference type="Gene3D" id="3.40.50.11060">
    <property type="entry name" value="GTPase HflX, N-terminal domain"/>
    <property type="match status" value="1"/>
</dbReference>
<accession>A0A558BUV4</accession>
<dbReference type="FunFam" id="3.40.50.300:FF:000955">
    <property type="entry name" value="GTPase HflX"/>
    <property type="match status" value="1"/>
</dbReference>
<dbReference type="InterPro" id="IPR016496">
    <property type="entry name" value="GTPase_HflX"/>
</dbReference>
<dbReference type="InterPro" id="IPR027417">
    <property type="entry name" value="P-loop_NTPase"/>
</dbReference>
<dbReference type="Proteomes" id="UP000317624">
    <property type="component" value="Unassembled WGS sequence"/>
</dbReference>
<reference evidence="12 13" key="1">
    <citation type="submission" date="2019-07" db="EMBL/GenBank/DDBJ databases">
        <title>Hymenobacter sp. straun FUR1 Genome sequencing and assembly.</title>
        <authorList>
            <person name="Chhetri G."/>
        </authorList>
    </citation>
    <scope>NUCLEOTIDE SEQUENCE [LARGE SCALE GENOMIC DNA]</scope>
    <source>
        <strain evidence="12 13">Fur1</strain>
    </source>
</reference>
<evidence type="ECO:0000313" key="12">
    <source>
        <dbReference type="EMBL" id="TVT40243.1"/>
    </source>
</evidence>
<evidence type="ECO:0000256" key="3">
    <source>
        <dbReference type="ARBA" id="ARBA00022741"/>
    </source>
</evidence>
<dbReference type="InterPro" id="IPR032305">
    <property type="entry name" value="GTP-bd_M"/>
</dbReference>
<dbReference type="SUPFAM" id="SSF52540">
    <property type="entry name" value="P-loop containing nucleoside triphosphate hydrolases"/>
    <property type="match status" value="1"/>
</dbReference>
<feature type="binding site" evidence="7">
    <location>
        <begin position="413"/>
        <end position="415"/>
    </location>
    <ligand>
        <name>GTP</name>
        <dbReference type="ChEBI" id="CHEBI:37565"/>
    </ligand>
</feature>
<dbReference type="GO" id="GO:0005737">
    <property type="term" value="C:cytoplasm"/>
    <property type="evidence" value="ECO:0007669"/>
    <property type="project" value="UniProtKB-SubCell"/>
</dbReference>
<dbReference type="InterPro" id="IPR042108">
    <property type="entry name" value="GTPase_HflX_N_sf"/>
</dbReference>
<dbReference type="NCBIfam" id="TIGR03156">
    <property type="entry name" value="GTP_HflX"/>
    <property type="match status" value="1"/>
</dbReference>
<dbReference type="PIRSF" id="PIRSF006809">
    <property type="entry name" value="GTP-binding_hflX_prd"/>
    <property type="match status" value="1"/>
</dbReference>
<keyword evidence="2 8" id="KW-0479">Metal-binding</keyword>
<evidence type="ECO:0000256" key="5">
    <source>
        <dbReference type="ARBA" id="ARBA00023134"/>
    </source>
</evidence>
<keyword evidence="1 6" id="KW-0963">Cytoplasm</keyword>
<keyword evidence="5 6" id="KW-0342">GTP-binding</keyword>
<dbReference type="PROSITE" id="PS51705">
    <property type="entry name" value="G_HFLX"/>
    <property type="match status" value="1"/>
</dbReference>
<feature type="binding site" evidence="7">
    <location>
        <begin position="357"/>
        <end position="360"/>
    </location>
    <ligand>
        <name>GTP</name>
        <dbReference type="ChEBI" id="CHEBI:37565"/>
    </ligand>
</feature>
<keyword evidence="9" id="KW-0175">Coiled coil</keyword>
<comment type="subcellular location">
    <subcellularLocation>
        <location evidence="6">Cytoplasm</location>
    </subcellularLocation>
    <text evidence="6">May associate with membranes.</text>
</comment>
<evidence type="ECO:0000259" key="11">
    <source>
        <dbReference type="PROSITE" id="PS51705"/>
    </source>
</evidence>
<dbReference type="GO" id="GO:0046872">
    <property type="term" value="F:metal ion binding"/>
    <property type="evidence" value="ECO:0007669"/>
    <property type="project" value="UniProtKB-KW"/>
</dbReference>
<proteinExistence type="inferred from homology"/>
<dbReference type="GO" id="GO:0003924">
    <property type="term" value="F:GTPase activity"/>
    <property type="evidence" value="ECO:0007669"/>
    <property type="project" value="UniProtKB-UniRule"/>
</dbReference>
<dbReference type="GO" id="GO:0005525">
    <property type="term" value="F:GTP binding"/>
    <property type="evidence" value="ECO:0007669"/>
    <property type="project" value="UniProtKB-UniRule"/>
</dbReference>
<keyword evidence="13" id="KW-1185">Reference proteome</keyword>
<evidence type="ECO:0000256" key="1">
    <source>
        <dbReference type="ARBA" id="ARBA00022490"/>
    </source>
</evidence>
<dbReference type="NCBIfam" id="TIGR00231">
    <property type="entry name" value="small_GTP"/>
    <property type="match status" value="1"/>
</dbReference>
<comment type="caution">
    <text evidence="12">The sequence shown here is derived from an EMBL/GenBank/DDBJ whole genome shotgun (WGS) entry which is preliminary data.</text>
</comment>
<keyword evidence="3 6" id="KW-0547">Nucleotide-binding</keyword>
<dbReference type="PANTHER" id="PTHR10229">
    <property type="entry name" value="GTP-BINDING PROTEIN HFLX"/>
    <property type="match status" value="1"/>
</dbReference>
<dbReference type="OrthoDB" id="9812272at2"/>
<keyword evidence="4 8" id="KW-0460">Magnesium</keyword>
<evidence type="ECO:0000256" key="10">
    <source>
        <dbReference type="SAM" id="MobiDB-lite"/>
    </source>
</evidence>
<feature type="region of interest" description="Disordered" evidence="10">
    <location>
        <begin position="1"/>
        <end position="32"/>
    </location>
</feature>
<dbReference type="PANTHER" id="PTHR10229:SF0">
    <property type="entry name" value="GTP-BINDING PROTEIN 6-RELATED"/>
    <property type="match status" value="1"/>
</dbReference>
<dbReference type="FunFam" id="3.40.50.11060:FF:000001">
    <property type="entry name" value="GTPase HflX"/>
    <property type="match status" value="1"/>
</dbReference>
<feature type="binding site" evidence="8">
    <location>
        <position position="271"/>
    </location>
    <ligand>
        <name>Mg(2+)</name>
        <dbReference type="ChEBI" id="CHEBI:18420"/>
    </ligand>
</feature>
<evidence type="ECO:0000256" key="6">
    <source>
        <dbReference type="HAMAP-Rule" id="MF_00900"/>
    </source>
</evidence>
<evidence type="ECO:0000256" key="2">
    <source>
        <dbReference type="ARBA" id="ARBA00022723"/>
    </source>
</evidence>
<feature type="binding site" evidence="8">
    <location>
        <position position="251"/>
    </location>
    <ligand>
        <name>Mg(2+)</name>
        <dbReference type="ChEBI" id="CHEBI:18420"/>
    </ligand>
</feature>
<feature type="binding site" evidence="7">
    <location>
        <begin position="244"/>
        <end position="251"/>
    </location>
    <ligand>
        <name>GTP</name>
        <dbReference type="ChEBI" id="CHEBI:37565"/>
    </ligand>
</feature>
<dbReference type="RefSeq" id="WP_144847961.1">
    <property type="nucleotide sequence ID" value="NZ_VMRJ01000003.1"/>
</dbReference>
<dbReference type="Pfam" id="PF01926">
    <property type="entry name" value="MMR_HSR1"/>
    <property type="match status" value="1"/>
</dbReference>
<dbReference type="HAMAP" id="MF_00900">
    <property type="entry name" value="GTPase_HflX"/>
    <property type="match status" value="1"/>
</dbReference>
<feature type="binding site" evidence="7">
    <location>
        <begin position="291"/>
        <end position="294"/>
    </location>
    <ligand>
        <name>GTP</name>
        <dbReference type="ChEBI" id="CHEBI:37565"/>
    </ligand>
</feature>
<comment type="cofactor">
    <cofactor evidence="8">
        <name>Mg(2+)</name>
        <dbReference type="ChEBI" id="CHEBI:18420"/>
    </cofactor>
</comment>
<dbReference type="PRINTS" id="PR00326">
    <property type="entry name" value="GTP1OBG"/>
</dbReference>